<comment type="caution">
    <text evidence="4">The sequence shown here is derived from an EMBL/GenBank/DDBJ whole genome shotgun (WGS) entry which is preliminary data.</text>
</comment>
<dbReference type="Gene3D" id="2.130.10.10">
    <property type="entry name" value="YVTN repeat-like/Quinoprotein amine dehydrogenase"/>
    <property type="match status" value="1"/>
</dbReference>
<dbReference type="PANTHER" id="PTHR47199">
    <property type="entry name" value="PHOTOSYSTEM II STABILITY/ASSEMBLY FACTOR HCF136, CHLOROPLASTIC"/>
    <property type="match status" value="1"/>
</dbReference>
<evidence type="ECO:0000259" key="3">
    <source>
        <dbReference type="Pfam" id="PF14870"/>
    </source>
</evidence>
<evidence type="ECO:0000256" key="1">
    <source>
        <dbReference type="ARBA" id="ARBA00022531"/>
    </source>
</evidence>
<dbReference type="AlphaFoldDB" id="F3L0J8"/>
<keyword evidence="5" id="KW-1185">Reference proteome</keyword>
<dbReference type="STRING" id="2518989.IMCC3088_934"/>
<dbReference type="GO" id="GO:0009523">
    <property type="term" value="C:photosystem II"/>
    <property type="evidence" value="ECO:0007669"/>
    <property type="project" value="UniProtKB-KW"/>
</dbReference>
<dbReference type="SUPFAM" id="SSF110296">
    <property type="entry name" value="Oligoxyloglucan reducing end-specific cellobiohydrolase"/>
    <property type="match status" value="1"/>
</dbReference>
<name>F3L0J8_9GAMM</name>
<sequence length="304" mass="33020">MTGIDATLEQPIRRTDQFLALERTPGGGVLAFADDGVVVQGQLSPEGITWTRTTLDAERAPTFTDSAACADGSVVGLSFYNEVWWFADNEWRVTPIDTFEQLESVDCRADNEVWAAGSFSSFYRTQDQGETWEDLSIGEDATITNLQFVDDEFGYAVGEFGMVFQTADGGEQWSVIEPVADEFYPLSLHFSDRERGWVGGVLGIIFATEDGGATWVQQESEGHAAVYGFIDSEQGLFAFGDQGSLLKLEGQTWRSQAAPPIPIHYKAGLALESGEALLVGGWGLTMTLPLASSEDKNPIAEGGE</sequence>
<feature type="domain" description="Photosynthesis system II assembly factor Ycf48/Hcf136-like" evidence="3">
    <location>
        <begin position="132"/>
        <end position="217"/>
    </location>
</feature>
<evidence type="ECO:0000313" key="5">
    <source>
        <dbReference type="Proteomes" id="UP000005615"/>
    </source>
</evidence>
<accession>F3L0J8</accession>
<dbReference type="eggNOG" id="COG4447">
    <property type="taxonomic scope" value="Bacteria"/>
</dbReference>
<dbReference type="InterPro" id="IPR028203">
    <property type="entry name" value="PSII_CF48-like_dom"/>
</dbReference>
<dbReference type="InterPro" id="IPR015943">
    <property type="entry name" value="WD40/YVTN_repeat-like_dom_sf"/>
</dbReference>
<evidence type="ECO:0000313" key="4">
    <source>
        <dbReference type="EMBL" id="EGG30151.1"/>
    </source>
</evidence>
<gene>
    <name evidence="4" type="ORF">IMCC3088_934</name>
</gene>
<keyword evidence="2" id="KW-0604">Photosystem II</keyword>
<proteinExistence type="predicted"/>
<keyword evidence="1" id="KW-0602">Photosynthesis</keyword>
<organism evidence="4 5">
    <name type="scientific">Aequoribacter fuscus</name>
    <dbReference type="NCBI Taxonomy" id="2518989"/>
    <lineage>
        <taxon>Bacteria</taxon>
        <taxon>Pseudomonadati</taxon>
        <taxon>Pseudomonadota</taxon>
        <taxon>Gammaproteobacteria</taxon>
        <taxon>Cellvibrionales</taxon>
        <taxon>Halieaceae</taxon>
        <taxon>Aequoribacter</taxon>
    </lineage>
</organism>
<dbReference type="EMBL" id="AEIG01000022">
    <property type="protein sequence ID" value="EGG30151.1"/>
    <property type="molecule type" value="Genomic_DNA"/>
</dbReference>
<reference evidence="4 5" key="1">
    <citation type="journal article" date="2011" name="J. Bacteriol.">
        <title>Genome sequence of strain IMCC3088, a proteorhodopsin-containing marine bacterium belonging to the OM60/NOR5 clade.</title>
        <authorList>
            <person name="Jang Y."/>
            <person name="Oh H.M."/>
            <person name="Kang I."/>
            <person name="Lee K."/>
            <person name="Yang S.J."/>
            <person name="Cho J.C."/>
        </authorList>
    </citation>
    <scope>NUCLEOTIDE SEQUENCE [LARGE SCALE GENOMIC DNA]</scope>
    <source>
        <strain evidence="4 5">IMCC3088</strain>
    </source>
</reference>
<dbReference type="PANTHER" id="PTHR47199:SF2">
    <property type="entry name" value="PHOTOSYSTEM II STABILITY_ASSEMBLY FACTOR HCF136, CHLOROPLASTIC"/>
    <property type="match status" value="1"/>
</dbReference>
<protein>
    <recommendedName>
        <fullName evidence="3">Photosynthesis system II assembly factor Ycf48/Hcf136-like domain-containing protein</fullName>
    </recommendedName>
</protein>
<evidence type="ECO:0000256" key="2">
    <source>
        <dbReference type="ARBA" id="ARBA00023276"/>
    </source>
</evidence>
<dbReference type="GO" id="GO:0015979">
    <property type="term" value="P:photosynthesis"/>
    <property type="evidence" value="ECO:0007669"/>
    <property type="project" value="UniProtKB-KW"/>
</dbReference>
<dbReference type="Pfam" id="PF14870">
    <property type="entry name" value="PSII_BNR"/>
    <property type="match status" value="1"/>
</dbReference>
<dbReference type="Proteomes" id="UP000005615">
    <property type="component" value="Unassembled WGS sequence"/>
</dbReference>